<feature type="non-terminal residue" evidence="7">
    <location>
        <position position="623"/>
    </location>
</feature>
<keyword evidence="3" id="KW-0378">Hydrolase</keyword>
<accession>A0A6A6RDJ5</accession>
<keyword evidence="2" id="KW-0540">Nuclease</keyword>
<evidence type="ECO:0000256" key="2">
    <source>
        <dbReference type="ARBA" id="ARBA00022722"/>
    </source>
</evidence>
<dbReference type="SUPFAM" id="SSF53098">
    <property type="entry name" value="Ribonuclease H-like"/>
    <property type="match status" value="1"/>
</dbReference>
<dbReference type="InterPro" id="IPR012337">
    <property type="entry name" value="RNaseH-like_sf"/>
</dbReference>
<evidence type="ECO:0000256" key="5">
    <source>
        <dbReference type="SAM" id="MobiDB-lite"/>
    </source>
</evidence>
<protein>
    <recommendedName>
        <fullName evidence="6">Exonuclease domain-containing protein</fullName>
    </recommendedName>
</protein>
<dbReference type="OrthoDB" id="3996471at2759"/>
<name>A0A6A6RDJ5_9PEZI</name>
<gene>
    <name evidence="7" type="ORF">BU16DRAFT_436701</name>
</gene>
<feature type="compositionally biased region" description="Polar residues" evidence="5">
    <location>
        <begin position="104"/>
        <end position="114"/>
    </location>
</feature>
<reference evidence="7" key="1">
    <citation type="journal article" date="2020" name="Stud. Mycol.">
        <title>101 Dothideomycetes genomes: a test case for predicting lifestyles and emergence of pathogens.</title>
        <authorList>
            <person name="Haridas S."/>
            <person name="Albert R."/>
            <person name="Binder M."/>
            <person name="Bloem J."/>
            <person name="Labutti K."/>
            <person name="Salamov A."/>
            <person name="Andreopoulos B."/>
            <person name="Baker S."/>
            <person name="Barry K."/>
            <person name="Bills G."/>
            <person name="Bluhm B."/>
            <person name="Cannon C."/>
            <person name="Castanera R."/>
            <person name="Culley D."/>
            <person name="Daum C."/>
            <person name="Ezra D."/>
            <person name="Gonzalez J."/>
            <person name="Henrissat B."/>
            <person name="Kuo A."/>
            <person name="Liang C."/>
            <person name="Lipzen A."/>
            <person name="Lutzoni F."/>
            <person name="Magnuson J."/>
            <person name="Mondo S."/>
            <person name="Nolan M."/>
            <person name="Ohm R."/>
            <person name="Pangilinan J."/>
            <person name="Park H.-J."/>
            <person name="Ramirez L."/>
            <person name="Alfaro M."/>
            <person name="Sun H."/>
            <person name="Tritt A."/>
            <person name="Yoshinaga Y."/>
            <person name="Zwiers L.-H."/>
            <person name="Turgeon B."/>
            <person name="Goodwin S."/>
            <person name="Spatafora J."/>
            <person name="Crous P."/>
            <person name="Grigoriev I."/>
        </authorList>
    </citation>
    <scope>NUCLEOTIDE SEQUENCE</scope>
    <source>
        <strain evidence="7">CBS 269.34</strain>
    </source>
</reference>
<evidence type="ECO:0000256" key="3">
    <source>
        <dbReference type="ARBA" id="ARBA00022801"/>
    </source>
</evidence>
<feature type="non-terminal residue" evidence="7">
    <location>
        <position position="1"/>
    </location>
</feature>
<evidence type="ECO:0000256" key="1">
    <source>
        <dbReference type="ARBA" id="ARBA00006357"/>
    </source>
</evidence>
<keyword evidence="8" id="KW-1185">Reference proteome</keyword>
<feature type="domain" description="Exonuclease" evidence="6">
    <location>
        <begin position="412"/>
        <end position="590"/>
    </location>
</feature>
<sequence>FPNVPCPERDTCRLPHCIFSHDAPRTPPTGPRRWGAVGTSSNTPYEHGDLKRRRLDYGSKASVSVDDSPKQTKAEPVPYFGFVIPKPGNSTPRRTVNAGATRDNALSTSKTSLQSARRSISPPPISTSRKMGHGPPPRSSKDEPKESLMPRDVPKKPAEFTVRRQLIILLHQYLVKLNSEVLKVSDADHKALHLTENELIRLALETEEKIALDKPLVYSNIMKMRIMAYKKMSVVDWVKERHALRESKNKKEEPTKKKFEPVVTGLSPHEEVMMLDRMVARQHGLDAYGYVTKAPTEEEIGTAQAGIDASHNWEVCDRCASRFQVYPDRREDGALTTGGKCIHHWGRKVFPRKQKTDPLRPQPLYSCCNELVGSPGCTVGDTHVFKISEPKRLAAVMQFEGTKFNEHAKPNTAVCFDCEMGYTCYGLELIRLTATSWPSGEPLVDVLVRPIGAILDLNTRFSGVHPAHFFDAPEYDPVKVSKDPKTLHIVPHPAAARDLLCSYLSLNTPLLGHALENDLNAVRLIHPTIVDTVLLYPHPAGLPIRNGLRALTKHYLDWDIQQGGAAGHDSLEDARATGELVRFKVMREWKKLLEEGWTVRDGAFYPPLPPEAPGGPPGVASEP</sequence>
<evidence type="ECO:0000259" key="6">
    <source>
        <dbReference type="SMART" id="SM00479"/>
    </source>
</evidence>
<dbReference type="GO" id="GO:0005634">
    <property type="term" value="C:nucleus"/>
    <property type="evidence" value="ECO:0007669"/>
    <property type="project" value="TreeGrafter"/>
</dbReference>
<comment type="similarity">
    <text evidence="1">Belongs to the REXO1/REXO3 family.</text>
</comment>
<feature type="compositionally biased region" description="Basic and acidic residues" evidence="5">
    <location>
        <begin position="139"/>
        <end position="156"/>
    </location>
</feature>
<dbReference type="InterPro" id="IPR036397">
    <property type="entry name" value="RNaseH_sf"/>
</dbReference>
<dbReference type="Proteomes" id="UP000799750">
    <property type="component" value="Unassembled WGS sequence"/>
</dbReference>
<keyword evidence="4" id="KW-0269">Exonuclease</keyword>
<dbReference type="InterPro" id="IPR013520">
    <property type="entry name" value="Ribonucl_H"/>
</dbReference>
<dbReference type="GO" id="GO:0003676">
    <property type="term" value="F:nucleic acid binding"/>
    <property type="evidence" value="ECO:0007669"/>
    <property type="project" value="InterPro"/>
</dbReference>
<proteinExistence type="inferred from homology"/>
<evidence type="ECO:0000313" key="7">
    <source>
        <dbReference type="EMBL" id="KAF2502815.1"/>
    </source>
</evidence>
<evidence type="ECO:0000313" key="8">
    <source>
        <dbReference type="Proteomes" id="UP000799750"/>
    </source>
</evidence>
<dbReference type="GO" id="GO:0004527">
    <property type="term" value="F:exonuclease activity"/>
    <property type="evidence" value="ECO:0007669"/>
    <property type="project" value="UniProtKB-KW"/>
</dbReference>
<dbReference type="SMART" id="SM00479">
    <property type="entry name" value="EXOIII"/>
    <property type="match status" value="1"/>
</dbReference>
<dbReference type="InterPro" id="IPR034922">
    <property type="entry name" value="REX1-like_exo"/>
</dbReference>
<feature type="region of interest" description="Disordered" evidence="5">
    <location>
        <begin position="22"/>
        <end position="156"/>
    </location>
</feature>
<dbReference type="InterPro" id="IPR047021">
    <property type="entry name" value="REXO1/3/4-like"/>
</dbReference>
<dbReference type="CDD" id="cd06145">
    <property type="entry name" value="REX1_like"/>
    <property type="match status" value="1"/>
</dbReference>
<dbReference type="EMBL" id="MU004181">
    <property type="protein sequence ID" value="KAF2502815.1"/>
    <property type="molecule type" value="Genomic_DNA"/>
</dbReference>
<dbReference type="Gene3D" id="3.30.420.10">
    <property type="entry name" value="Ribonuclease H-like superfamily/Ribonuclease H"/>
    <property type="match status" value="1"/>
</dbReference>
<dbReference type="AlphaFoldDB" id="A0A6A6RDJ5"/>
<evidence type="ECO:0000256" key="4">
    <source>
        <dbReference type="ARBA" id="ARBA00022839"/>
    </source>
</evidence>
<dbReference type="PANTHER" id="PTHR12801">
    <property type="entry name" value="RNA EXONUCLEASE REXO1 / RECO3 FAMILY MEMBER-RELATED"/>
    <property type="match status" value="1"/>
</dbReference>
<organism evidence="7 8">
    <name type="scientific">Lophium mytilinum</name>
    <dbReference type="NCBI Taxonomy" id="390894"/>
    <lineage>
        <taxon>Eukaryota</taxon>
        <taxon>Fungi</taxon>
        <taxon>Dikarya</taxon>
        <taxon>Ascomycota</taxon>
        <taxon>Pezizomycotina</taxon>
        <taxon>Dothideomycetes</taxon>
        <taxon>Pleosporomycetidae</taxon>
        <taxon>Mytilinidiales</taxon>
        <taxon>Mytilinidiaceae</taxon>
        <taxon>Lophium</taxon>
    </lineage>
</organism>
<dbReference type="PANTHER" id="PTHR12801:SF112">
    <property type="entry name" value="RNA EXONUCLEASE 3"/>
    <property type="match status" value="1"/>
</dbReference>